<dbReference type="InParanoid" id="A0A2K1J156"/>
<reference evidence="1 3" key="1">
    <citation type="journal article" date="2008" name="Science">
        <title>The Physcomitrella genome reveals evolutionary insights into the conquest of land by plants.</title>
        <authorList>
            <person name="Rensing S."/>
            <person name="Lang D."/>
            <person name="Zimmer A."/>
            <person name="Terry A."/>
            <person name="Salamov A."/>
            <person name="Shapiro H."/>
            <person name="Nishiyama T."/>
            <person name="Perroud P.-F."/>
            <person name="Lindquist E."/>
            <person name="Kamisugi Y."/>
            <person name="Tanahashi T."/>
            <person name="Sakakibara K."/>
            <person name="Fujita T."/>
            <person name="Oishi K."/>
            <person name="Shin-I T."/>
            <person name="Kuroki Y."/>
            <person name="Toyoda A."/>
            <person name="Suzuki Y."/>
            <person name="Hashimoto A."/>
            <person name="Yamaguchi K."/>
            <person name="Sugano A."/>
            <person name="Kohara Y."/>
            <person name="Fujiyama A."/>
            <person name="Anterola A."/>
            <person name="Aoki S."/>
            <person name="Ashton N."/>
            <person name="Barbazuk W.B."/>
            <person name="Barker E."/>
            <person name="Bennetzen J."/>
            <person name="Bezanilla M."/>
            <person name="Blankenship R."/>
            <person name="Cho S.H."/>
            <person name="Dutcher S."/>
            <person name="Estelle M."/>
            <person name="Fawcett J.A."/>
            <person name="Gundlach H."/>
            <person name="Hanada K."/>
            <person name="Heyl A."/>
            <person name="Hicks K.A."/>
            <person name="Hugh J."/>
            <person name="Lohr M."/>
            <person name="Mayer K."/>
            <person name="Melkozernov A."/>
            <person name="Murata T."/>
            <person name="Nelson D."/>
            <person name="Pils B."/>
            <person name="Prigge M."/>
            <person name="Reiss B."/>
            <person name="Renner T."/>
            <person name="Rombauts S."/>
            <person name="Rushton P."/>
            <person name="Sanderfoot A."/>
            <person name="Schween G."/>
            <person name="Shiu S.-H."/>
            <person name="Stueber K."/>
            <person name="Theodoulou F.L."/>
            <person name="Tu H."/>
            <person name="Van de Peer Y."/>
            <person name="Verrier P.J."/>
            <person name="Waters E."/>
            <person name="Wood A."/>
            <person name="Yang L."/>
            <person name="Cove D."/>
            <person name="Cuming A."/>
            <person name="Hasebe M."/>
            <person name="Lucas S."/>
            <person name="Mishler D.B."/>
            <person name="Reski R."/>
            <person name="Grigoriev I."/>
            <person name="Quatrano R.S."/>
            <person name="Boore J.L."/>
        </authorList>
    </citation>
    <scope>NUCLEOTIDE SEQUENCE [LARGE SCALE GENOMIC DNA]</scope>
    <source>
        <strain evidence="2 3">cv. Gransden 2004</strain>
    </source>
</reference>
<proteinExistence type="predicted"/>
<evidence type="ECO:0000313" key="2">
    <source>
        <dbReference type="EnsemblPlants" id="PAC:32981439.CDS.1"/>
    </source>
</evidence>
<name>A0A2K1J156_PHYPA</name>
<dbReference type="Proteomes" id="UP000006727">
    <property type="component" value="Chromosome 18"/>
</dbReference>
<dbReference type="EMBL" id="ABEU02000018">
    <property type="protein sequence ID" value="PNR35261.1"/>
    <property type="molecule type" value="Genomic_DNA"/>
</dbReference>
<reference evidence="1 3" key="2">
    <citation type="journal article" date="2018" name="Plant J.">
        <title>The Physcomitrella patens chromosome-scale assembly reveals moss genome structure and evolution.</title>
        <authorList>
            <person name="Lang D."/>
            <person name="Ullrich K.K."/>
            <person name="Murat F."/>
            <person name="Fuchs J."/>
            <person name="Jenkins J."/>
            <person name="Haas F.B."/>
            <person name="Piednoel M."/>
            <person name="Gundlach H."/>
            <person name="Van Bel M."/>
            <person name="Meyberg R."/>
            <person name="Vives C."/>
            <person name="Morata J."/>
            <person name="Symeonidi A."/>
            <person name="Hiss M."/>
            <person name="Muchero W."/>
            <person name="Kamisugi Y."/>
            <person name="Saleh O."/>
            <person name="Blanc G."/>
            <person name="Decker E.L."/>
            <person name="van Gessel N."/>
            <person name="Grimwood J."/>
            <person name="Hayes R.D."/>
            <person name="Graham S.W."/>
            <person name="Gunter L.E."/>
            <person name="McDaniel S.F."/>
            <person name="Hoernstein S.N.W."/>
            <person name="Larsson A."/>
            <person name="Li F.W."/>
            <person name="Perroud P.F."/>
            <person name="Phillips J."/>
            <person name="Ranjan P."/>
            <person name="Rokshar D.S."/>
            <person name="Rothfels C.J."/>
            <person name="Schneider L."/>
            <person name="Shu S."/>
            <person name="Stevenson D.W."/>
            <person name="Thummler F."/>
            <person name="Tillich M."/>
            <person name="Villarreal Aguilar J.C."/>
            <person name="Widiez T."/>
            <person name="Wong G.K."/>
            <person name="Wymore A."/>
            <person name="Zhang Y."/>
            <person name="Zimmer A.D."/>
            <person name="Quatrano R.S."/>
            <person name="Mayer K.F.X."/>
            <person name="Goodstein D."/>
            <person name="Casacuberta J.M."/>
            <person name="Vandepoele K."/>
            <person name="Reski R."/>
            <person name="Cuming A.C."/>
            <person name="Tuskan G.A."/>
            <person name="Maumus F."/>
            <person name="Salse J."/>
            <person name="Schmutz J."/>
            <person name="Rensing S.A."/>
        </authorList>
    </citation>
    <scope>NUCLEOTIDE SEQUENCE [LARGE SCALE GENOMIC DNA]</scope>
    <source>
        <strain evidence="2 3">cv. Gransden 2004</strain>
    </source>
</reference>
<evidence type="ECO:0000313" key="3">
    <source>
        <dbReference type="Proteomes" id="UP000006727"/>
    </source>
</evidence>
<sequence length="73" mass="7749">MAVGVSGSNPVVSVIIVHDEAELDRHGVRFLDWSDLSVTTTATGCVWARNLTVCVSASSQPALLHPPILKGCY</sequence>
<organism evidence="1">
    <name type="scientific">Physcomitrium patens</name>
    <name type="common">Spreading-leaved earth moss</name>
    <name type="synonym">Physcomitrella patens</name>
    <dbReference type="NCBI Taxonomy" id="3218"/>
    <lineage>
        <taxon>Eukaryota</taxon>
        <taxon>Viridiplantae</taxon>
        <taxon>Streptophyta</taxon>
        <taxon>Embryophyta</taxon>
        <taxon>Bryophyta</taxon>
        <taxon>Bryophytina</taxon>
        <taxon>Bryopsida</taxon>
        <taxon>Funariidae</taxon>
        <taxon>Funariales</taxon>
        <taxon>Funariaceae</taxon>
        <taxon>Physcomitrium</taxon>
    </lineage>
</organism>
<dbReference type="Gramene" id="Pp3c18_14940V3.1">
    <property type="protein sequence ID" value="PAC:32981439.CDS.1"/>
    <property type="gene ID" value="Pp3c18_14940"/>
</dbReference>
<gene>
    <name evidence="1" type="ORF">PHYPA_023160</name>
</gene>
<evidence type="ECO:0000313" key="1">
    <source>
        <dbReference type="EMBL" id="PNR35261.1"/>
    </source>
</evidence>
<dbReference type="EnsemblPlants" id="Pp3c18_14940V3.1">
    <property type="protein sequence ID" value="PAC:32981439.CDS.1"/>
    <property type="gene ID" value="Pp3c18_14940"/>
</dbReference>
<reference evidence="2" key="3">
    <citation type="submission" date="2020-12" db="UniProtKB">
        <authorList>
            <consortium name="EnsemblPlants"/>
        </authorList>
    </citation>
    <scope>IDENTIFICATION</scope>
</reference>
<dbReference type="AlphaFoldDB" id="A0A2K1J156"/>
<protein>
    <submittedName>
        <fullName evidence="1 2">Uncharacterized protein</fullName>
    </submittedName>
</protein>
<keyword evidence="3" id="KW-1185">Reference proteome</keyword>
<accession>A0A2K1J156</accession>